<comment type="function">
    <text evidence="8">Has a dual role in the assembly of mitochondrial ATPase.</text>
</comment>
<dbReference type="OrthoDB" id="285308at2759"/>
<accession>A0A9W8B5K3</accession>
<keyword evidence="8" id="KW-0496">Mitochondrion</keyword>
<comment type="caution">
    <text evidence="9">The sequence shown here is derived from an EMBL/GenBank/DDBJ whole genome shotgun (WGS) entry which is preliminary data.</text>
</comment>
<evidence type="ECO:0000256" key="6">
    <source>
        <dbReference type="ARBA" id="ARBA00022801"/>
    </source>
</evidence>
<sequence>MQNSPIVRFMLDELEKIGCKFTRKHIQCMECDETRSGGFGPDHGVQLCYNRFLSKGHMEDTLAHELIHAYDYCRFNVDFSNCYHHACTEIRAASLSGDCRFLREINRLQFGLAKQHQVCVKRRAILSLKANPYCSAPGVAEEAVNKVFKSCFNDTRPFDEIY</sequence>
<dbReference type="EMBL" id="JANBQB010000374">
    <property type="protein sequence ID" value="KAJ1977096.1"/>
    <property type="molecule type" value="Genomic_DNA"/>
</dbReference>
<evidence type="ECO:0000256" key="1">
    <source>
        <dbReference type="ARBA" id="ARBA00004137"/>
    </source>
</evidence>
<dbReference type="PANTHER" id="PTHR21711:SF0">
    <property type="entry name" value="MITOCHONDRIAL INNER MEMBRANE PROTEASE ATP23 HOMOLOG"/>
    <property type="match status" value="1"/>
</dbReference>
<evidence type="ECO:0000256" key="5">
    <source>
        <dbReference type="ARBA" id="ARBA00022723"/>
    </source>
</evidence>
<evidence type="ECO:0000256" key="4">
    <source>
        <dbReference type="ARBA" id="ARBA00022670"/>
    </source>
</evidence>
<dbReference type="InterPro" id="IPR019165">
    <property type="entry name" value="Peptidase_M76_ATP23"/>
</dbReference>
<comment type="subcellular location">
    <subcellularLocation>
        <location evidence="1 8">Mitochondrion inner membrane</location>
        <topology evidence="1 8">Peripheral membrane protein</topology>
        <orientation evidence="1 8">Intermembrane side</orientation>
    </subcellularLocation>
</comment>
<name>A0A9W8B5K3_9FUNG</name>
<evidence type="ECO:0000256" key="3">
    <source>
        <dbReference type="ARBA" id="ARBA00014615"/>
    </source>
</evidence>
<evidence type="ECO:0000256" key="8">
    <source>
        <dbReference type="RuleBase" id="RU364057"/>
    </source>
</evidence>
<dbReference type="AlphaFoldDB" id="A0A9W8B5K3"/>
<proteinExistence type="inferred from homology"/>
<organism evidence="9 10">
    <name type="scientific">Dimargaris verticillata</name>
    <dbReference type="NCBI Taxonomy" id="2761393"/>
    <lineage>
        <taxon>Eukaryota</taxon>
        <taxon>Fungi</taxon>
        <taxon>Fungi incertae sedis</taxon>
        <taxon>Zoopagomycota</taxon>
        <taxon>Kickxellomycotina</taxon>
        <taxon>Dimargaritomycetes</taxon>
        <taxon>Dimargaritales</taxon>
        <taxon>Dimargaritaceae</taxon>
        <taxon>Dimargaris</taxon>
    </lineage>
</organism>
<dbReference type="GO" id="GO:0046872">
    <property type="term" value="F:metal ion binding"/>
    <property type="evidence" value="ECO:0007669"/>
    <property type="project" value="UniProtKB-KW"/>
</dbReference>
<keyword evidence="8" id="KW-0472">Membrane</keyword>
<dbReference type="EC" id="3.4.24.-" evidence="8"/>
<evidence type="ECO:0000313" key="10">
    <source>
        <dbReference type="Proteomes" id="UP001151582"/>
    </source>
</evidence>
<dbReference type="GO" id="GO:0005743">
    <property type="term" value="C:mitochondrial inner membrane"/>
    <property type="evidence" value="ECO:0007669"/>
    <property type="project" value="UniProtKB-SubCell"/>
</dbReference>
<dbReference type="GO" id="GO:0033615">
    <property type="term" value="P:mitochondrial proton-transporting ATP synthase complex assembly"/>
    <property type="evidence" value="ECO:0007669"/>
    <property type="project" value="TreeGrafter"/>
</dbReference>
<dbReference type="PANTHER" id="PTHR21711">
    <property type="entry name" value="MITOCHONDRIAL INNER MEMBRANE PROTEASE"/>
    <property type="match status" value="1"/>
</dbReference>
<keyword evidence="4 8" id="KW-0645">Protease</keyword>
<keyword evidence="5 8" id="KW-0479">Metal-binding</keyword>
<gene>
    <name evidence="9" type="primary">ATP23</name>
    <name evidence="9" type="ORF">H4R34_003718</name>
</gene>
<dbReference type="Pfam" id="PF09768">
    <property type="entry name" value="Peptidase_M76"/>
    <property type="match status" value="1"/>
</dbReference>
<keyword evidence="6 8" id="KW-0378">Hydrolase</keyword>
<dbReference type="GO" id="GO:0004222">
    <property type="term" value="F:metalloendopeptidase activity"/>
    <property type="evidence" value="ECO:0007669"/>
    <property type="project" value="InterPro"/>
</dbReference>
<evidence type="ECO:0000313" key="9">
    <source>
        <dbReference type="EMBL" id="KAJ1977096.1"/>
    </source>
</evidence>
<evidence type="ECO:0000256" key="2">
    <source>
        <dbReference type="ARBA" id="ARBA00009915"/>
    </source>
</evidence>
<keyword evidence="7 8" id="KW-0482">Metalloprotease</keyword>
<keyword evidence="10" id="KW-1185">Reference proteome</keyword>
<keyword evidence="8" id="KW-0999">Mitochondrion inner membrane</keyword>
<evidence type="ECO:0000256" key="7">
    <source>
        <dbReference type="ARBA" id="ARBA00023049"/>
    </source>
</evidence>
<dbReference type="GO" id="GO:0034982">
    <property type="term" value="P:mitochondrial protein processing"/>
    <property type="evidence" value="ECO:0007669"/>
    <property type="project" value="TreeGrafter"/>
</dbReference>
<reference evidence="9" key="1">
    <citation type="submission" date="2022-07" db="EMBL/GenBank/DDBJ databases">
        <title>Phylogenomic reconstructions and comparative analyses of Kickxellomycotina fungi.</title>
        <authorList>
            <person name="Reynolds N.K."/>
            <person name="Stajich J.E."/>
            <person name="Barry K."/>
            <person name="Grigoriev I.V."/>
            <person name="Crous P."/>
            <person name="Smith M.E."/>
        </authorList>
    </citation>
    <scope>NUCLEOTIDE SEQUENCE</scope>
    <source>
        <strain evidence="9">RSA 567</strain>
    </source>
</reference>
<protein>
    <recommendedName>
        <fullName evidence="3 8">Mitochondrial inner membrane protease ATP23</fullName>
        <ecNumber evidence="8">3.4.24.-</ecNumber>
    </recommendedName>
</protein>
<dbReference type="Proteomes" id="UP001151582">
    <property type="component" value="Unassembled WGS sequence"/>
</dbReference>
<comment type="similarity">
    <text evidence="2 8">Belongs to the peptidase M76 family.</text>
</comment>